<evidence type="ECO:0000313" key="4">
    <source>
        <dbReference type="EMBL" id="KAF2455511.1"/>
    </source>
</evidence>
<dbReference type="GO" id="GO:0006412">
    <property type="term" value="P:translation"/>
    <property type="evidence" value="ECO:0007669"/>
    <property type="project" value="InterPro"/>
</dbReference>
<sequence length="73" mass="8751">MWYKVYSPNVEAIEVVQRRPKRARRARLYYMRKTKHDMGSVENIVKNYFRSTMVRAAPRSAQGKKKNPKKGRH</sequence>
<protein>
    <recommendedName>
        <fullName evidence="6">Ribosomal protein L19</fullName>
    </recommendedName>
</protein>
<dbReference type="GO" id="GO:1990904">
    <property type="term" value="C:ribonucleoprotein complex"/>
    <property type="evidence" value="ECO:0007669"/>
    <property type="project" value="UniProtKB-KW"/>
</dbReference>
<dbReference type="AlphaFoldDB" id="A0A6A6NUX0"/>
<name>A0A6A6NUX0_9PEZI</name>
<accession>A0A6A6NUX0</accession>
<organism evidence="4 5">
    <name type="scientific">Lineolata rhizophorae</name>
    <dbReference type="NCBI Taxonomy" id="578093"/>
    <lineage>
        <taxon>Eukaryota</taxon>
        <taxon>Fungi</taxon>
        <taxon>Dikarya</taxon>
        <taxon>Ascomycota</taxon>
        <taxon>Pezizomycotina</taxon>
        <taxon>Dothideomycetes</taxon>
        <taxon>Dothideomycetes incertae sedis</taxon>
        <taxon>Lineolatales</taxon>
        <taxon>Lineolataceae</taxon>
        <taxon>Lineolata</taxon>
    </lineage>
</organism>
<dbReference type="Pfam" id="PF01245">
    <property type="entry name" value="Ribosomal_L19"/>
    <property type="match status" value="1"/>
</dbReference>
<dbReference type="GO" id="GO:0003735">
    <property type="term" value="F:structural constituent of ribosome"/>
    <property type="evidence" value="ECO:0007669"/>
    <property type="project" value="InterPro"/>
</dbReference>
<keyword evidence="5" id="KW-1185">Reference proteome</keyword>
<dbReference type="EMBL" id="MU001686">
    <property type="protein sequence ID" value="KAF2455511.1"/>
    <property type="molecule type" value="Genomic_DNA"/>
</dbReference>
<reference evidence="4" key="1">
    <citation type="journal article" date="2020" name="Stud. Mycol.">
        <title>101 Dothideomycetes genomes: a test case for predicting lifestyles and emergence of pathogens.</title>
        <authorList>
            <person name="Haridas S."/>
            <person name="Albert R."/>
            <person name="Binder M."/>
            <person name="Bloem J."/>
            <person name="Labutti K."/>
            <person name="Salamov A."/>
            <person name="Andreopoulos B."/>
            <person name="Baker S."/>
            <person name="Barry K."/>
            <person name="Bills G."/>
            <person name="Bluhm B."/>
            <person name="Cannon C."/>
            <person name="Castanera R."/>
            <person name="Culley D."/>
            <person name="Daum C."/>
            <person name="Ezra D."/>
            <person name="Gonzalez J."/>
            <person name="Henrissat B."/>
            <person name="Kuo A."/>
            <person name="Liang C."/>
            <person name="Lipzen A."/>
            <person name="Lutzoni F."/>
            <person name="Magnuson J."/>
            <person name="Mondo S."/>
            <person name="Nolan M."/>
            <person name="Ohm R."/>
            <person name="Pangilinan J."/>
            <person name="Park H.-J."/>
            <person name="Ramirez L."/>
            <person name="Alfaro M."/>
            <person name="Sun H."/>
            <person name="Tritt A."/>
            <person name="Yoshinaga Y."/>
            <person name="Zwiers L.-H."/>
            <person name="Turgeon B."/>
            <person name="Goodwin S."/>
            <person name="Spatafora J."/>
            <person name="Crous P."/>
            <person name="Grigoriev I."/>
        </authorList>
    </citation>
    <scope>NUCLEOTIDE SEQUENCE</scope>
    <source>
        <strain evidence="4">ATCC 16933</strain>
    </source>
</reference>
<evidence type="ECO:0000256" key="2">
    <source>
        <dbReference type="ARBA" id="ARBA00022980"/>
    </source>
</evidence>
<proteinExistence type="inferred from homology"/>
<evidence type="ECO:0000313" key="5">
    <source>
        <dbReference type="Proteomes" id="UP000799766"/>
    </source>
</evidence>
<dbReference type="GO" id="GO:0005840">
    <property type="term" value="C:ribosome"/>
    <property type="evidence" value="ECO:0007669"/>
    <property type="project" value="UniProtKB-KW"/>
</dbReference>
<dbReference type="OrthoDB" id="432645at2759"/>
<dbReference type="InterPro" id="IPR008991">
    <property type="entry name" value="Translation_prot_SH3-like_sf"/>
</dbReference>
<evidence type="ECO:0000256" key="3">
    <source>
        <dbReference type="ARBA" id="ARBA00023274"/>
    </source>
</evidence>
<comment type="similarity">
    <text evidence="1">Belongs to the bacterial ribosomal protein bL19 family.</text>
</comment>
<keyword evidence="3" id="KW-0687">Ribonucleoprotein</keyword>
<dbReference type="Gene3D" id="2.30.30.790">
    <property type="match status" value="1"/>
</dbReference>
<keyword evidence="2" id="KW-0689">Ribosomal protein</keyword>
<dbReference type="InterPro" id="IPR001857">
    <property type="entry name" value="Ribosomal_bL19"/>
</dbReference>
<dbReference type="SUPFAM" id="SSF50104">
    <property type="entry name" value="Translation proteins SH3-like domain"/>
    <property type="match status" value="1"/>
</dbReference>
<dbReference type="InterPro" id="IPR038657">
    <property type="entry name" value="Ribosomal_bL19_sf"/>
</dbReference>
<evidence type="ECO:0000256" key="1">
    <source>
        <dbReference type="ARBA" id="ARBA00005781"/>
    </source>
</evidence>
<gene>
    <name evidence="4" type="ORF">BDY21DRAFT_349543</name>
</gene>
<evidence type="ECO:0008006" key="6">
    <source>
        <dbReference type="Google" id="ProtNLM"/>
    </source>
</evidence>
<dbReference type="Proteomes" id="UP000799766">
    <property type="component" value="Unassembled WGS sequence"/>
</dbReference>